<protein>
    <recommendedName>
        <fullName evidence="1">DNA-directed DNA polymerase</fullName>
        <ecNumber evidence="1">2.7.7.7</ecNumber>
    </recommendedName>
</protein>
<comment type="caution">
    <text evidence="9">The sequence shown here is derived from an EMBL/GenBank/DDBJ whole genome shotgun (WGS) entry which is preliminary data.</text>
</comment>
<dbReference type="InterPro" id="IPR048466">
    <property type="entry name" value="DNA_pol3_delta-like_C"/>
</dbReference>
<dbReference type="PANTHER" id="PTHR34388">
    <property type="entry name" value="DNA POLYMERASE III SUBUNIT DELTA"/>
    <property type="match status" value="1"/>
</dbReference>
<dbReference type="EMBL" id="QLTW01000054">
    <property type="protein sequence ID" value="MBT9145157.1"/>
    <property type="molecule type" value="Genomic_DNA"/>
</dbReference>
<sequence>MIDGLQAIKLIREKKIKFPLLLWGPEVYLRDRIKRELINSYLEKRLMAFNFQEVKNGDLKINEIVNTLLEPPLLSPGKIFLIHLSNYSKSELTQLAFSLEKIELFNTYFVGYSPDPLPQEFAKVINSKGGTIINLSKPVAKTVSDFIKDLFTRAGLSVEDRVVETLVSDKRDLQTLRMETEKLILYAADKKTVLMEDLWQVYSPPEGDNIFSLIDSLFEGKTGKSLRVLTYLTSIGEPPSAILSLMASQIRGAFKTIYLNEKEAGLHPYVYKKLRTYTQKMHPRHLELALLILADTDEKIKSGRGDSNFLINQAVIKVGQLWKTRLN</sequence>
<keyword evidence="5" id="KW-0239">DNA-directed DNA polymerase</keyword>
<evidence type="ECO:0000313" key="10">
    <source>
        <dbReference type="Proteomes" id="UP000811545"/>
    </source>
</evidence>
<proteinExistence type="inferred from homology"/>
<evidence type="ECO:0000313" key="9">
    <source>
        <dbReference type="EMBL" id="MBT9145157.1"/>
    </source>
</evidence>
<dbReference type="InterPro" id="IPR008921">
    <property type="entry name" value="DNA_pol3_clamp-load_cplx_C"/>
</dbReference>
<comment type="similarity">
    <text evidence="6">Belongs to the DNA polymerase HolA subunit family.</text>
</comment>
<keyword evidence="3" id="KW-0548">Nucleotidyltransferase</keyword>
<dbReference type="SUPFAM" id="SSF48019">
    <property type="entry name" value="post-AAA+ oligomerization domain-like"/>
    <property type="match status" value="1"/>
</dbReference>
<reference evidence="9 10" key="1">
    <citation type="journal article" date="2021" name="bioRxiv">
        <title>Unique metabolic strategies in Hadean analogues reveal hints for primordial physiology.</title>
        <authorList>
            <person name="Nobu M.K."/>
            <person name="Nakai R."/>
            <person name="Tamazawa S."/>
            <person name="Mori H."/>
            <person name="Toyoda A."/>
            <person name="Ijiri A."/>
            <person name="Suzuki S."/>
            <person name="Kurokawa K."/>
            <person name="Kamagata Y."/>
            <person name="Tamaki H."/>
        </authorList>
    </citation>
    <scope>NUCLEOTIDE SEQUENCE [LARGE SCALE GENOMIC DNA]</scope>
    <source>
        <strain evidence="9">BS525</strain>
    </source>
</reference>
<evidence type="ECO:0000259" key="8">
    <source>
        <dbReference type="Pfam" id="PF21694"/>
    </source>
</evidence>
<evidence type="ECO:0000256" key="1">
    <source>
        <dbReference type="ARBA" id="ARBA00012417"/>
    </source>
</evidence>
<dbReference type="Gene3D" id="3.40.50.300">
    <property type="entry name" value="P-loop containing nucleotide triphosphate hydrolases"/>
    <property type="match status" value="1"/>
</dbReference>
<dbReference type="Gene3D" id="1.20.272.10">
    <property type="match status" value="1"/>
</dbReference>
<dbReference type="GO" id="GO:0003677">
    <property type="term" value="F:DNA binding"/>
    <property type="evidence" value="ECO:0007669"/>
    <property type="project" value="InterPro"/>
</dbReference>
<evidence type="ECO:0000256" key="6">
    <source>
        <dbReference type="ARBA" id="ARBA00034754"/>
    </source>
</evidence>
<evidence type="ECO:0000256" key="5">
    <source>
        <dbReference type="ARBA" id="ARBA00022932"/>
    </source>
</evidence>
<dbReference type="InterPro" id="IPR005790">
    <property type="entry name" value="DNA_polIII_delta"/>
</dbReference>
<dbReference type="Pfam" id="PF21694">
    <property type="entry name" value="DNA_pol3_delta_C"/>
    <property type="match status" value="1"/>
</dbReference>
<accession>A0A9E2BGM3</accession>
<dbReference type="GO" id="GO:0003887">
    <property type="term" value="F:DNA-directed DNA polymerase activity"/>
    <property type="evidence" value="ECO:0007669"/>
    <property type="project" value="UniProtKB-KW"/>
</dbReference>
<dbReference type="Proteomes" id="UP000811545">
    <property type="component" value="Unassembled WGS sequence"/>
</dbReference>
<dbReference type="AlphaFoldDB" id="A0A9E2BGM3"/>
<name>A0A9E2BGM3_PSYF1</name>
<gene>
    <name evidence="9" type="ORF">DDT42_01027</name>
</gene>
<comment type="catalytic activity">
    <reaction evidence="7">
        <text>DNA(n) + a 2'-deoxyribonucleoside 5'-triphosphate = DNA(n+1) + diphosphate</text>
        <dbReference type="Rhea" id="RHEA:22508"/>
        <dbReference type="Rhea" id="RHEA-COMP:17339"/>
        <dbReference type="Rhea" id="RHEA-COMP:17340"/>
        <dbReference type="ChEBI" id="CHEBI:33019"/>
        <dbReference type="ChEBI" id="CHEBI:61560"/>
        <dbReference type="ChEBI" id="CHEBI:173112"/>
        <dbReference type="EC" id="2.7.7.7"/>
    </reaction>
</comment>
<dbReference type="GO" id="GO:0009360">
    <property type="term" value="C:DNA polymerase III complex"/>
    <property type="evidence" value="ECO:0007669"/>
    <property type="project" value="TreeGrafter"/>
</dbReference>
<evidence type="ECO:0000256" key="4">
    <source>
        <dbReference type="ARBA" id="ARBA00022705"/>
    </source>
</evidence>
<dbReference type="GO" id="GO:0006261">
    <property type="term" value="P:DNA-templated DNA replication"/>
    <property type="evidence" value="ECO:0007669"/>
    <property type="project" value="TreeGrafter"/>
</dbReference>
<keyword evidence="2" id="KW-0808">Transferase</keyword>
<evidence type="ECO:0000256" key="7">
    <source>
        <dbReference type="ARBA" id="ARBA00049244"/>
    </source>
</evidence>
<dbReference type="InterPro" id="IPR027417">
    <property type="entry name" value="P-loop_NTPase"/>
</dbReference>
<feature type="domain" description="DNA polymerase III delta subunit-like C-terminal" evidence="8">
    <location>
        <begin position="208"/>
        <end position="317"/>
    </location>
</feature>
<evidence type="ECO:0000256" key="3">
    <source>
        <dbReference type="ARBA" id="ARBA00022695"/>
    </source>
</evidence>
<keyword evidence="4" id="KW-0235">DNA replication</keyword>
<dbReference type="NCBIfam" id="TIGR01128">
    <property type="entry name" value="holA"/>
    <property type="match status" value="1"/>
</dbReference>
<dbReference type="PANTHER" id="PTHR34388:SF1">
    <property type="entry name" value="DNA POLYMERASE III SUBUNIT DELTA"/>
    <property type="match status" value="1"/>
</dbReference>
<evidence type="ECO:0000256" key="2">
    <source>
        <dbReference type="ARBA" id="ARBA00022679"/>
    </source>
</evidence>
<organism evidence="9 10">
    <name type="scientific">Psychracetigena formicireducens</name>
    <dbReference type="NCBI Taxonomy" id="2986056"/>
    <lineage>
        <taxon>Bacteria</taxon>
        <taxon>Bacillati</taxon>
        <taxon>Candidatus Lithacetigenota</taxon>
        <taxon>Candidatus Psychracetigena</taxon>
    </lineage>
</organism>
<dbReference type="EC" id="2.7.7.7" evidence="1"/>